<evidence type="ECO:0000256" key="1">
    <source>
        <dbReference type="ARBA" id="ARBA00010013"/>
    </source>
</evidence>
<geneLocation type="plasmid" evidence="3">
    <name>1</name>
</geneLocation>
<dbReference type="Pfam" id="PF10634">
    <property type="entry name" value="Iron_transport"/>
    <property type="match status" value="1"/>
</dbReference>
<dbReference type="PIRSF" id="PIRSF017018">
    <property type="entry name" value="Tp34"/>
    <property type="match status" value="1"/>
</dbReference>
<evidence type="ECO:0000313" key="3">
    <source>
        <dbReference type="EMBL" id="ABG61255.1"/>
    </source>
</evidence>
<dbReference type="KEGG" id="mes:Meso_4285"/>
<dbReference type="AlphaFoldDB" id="Q11MW4"/>
<keyword evidence="3" id="KW-0614">Plasmid</keyword>
<evidence type="ECO:0000256" key="2">
    <source>
        <dbReference type="ARBA" id="ARBA00022729"/>
    </source>
</evidence>
<dbReference type="EMBL" id="CP000389">
    <property type="protein sequence ID" value="ABG61255.1"/>
    <property type="molecule type" value="Genomic_DNA"/>
</dbReference>
<name>Q11MW4_CHESB</name>
<accession>Q11MW4</accession>
<dbReference type="HOGENOM" id="CLU_100963_1_0_5"/>
<dbReference type="OrthoDB" id="1495621at2"/>
<dbReference type="Gene3D" id="2.60.40.2480">
    <property type="entry name" value="Periplasmic metal-binding protein Tp34-type"/>
    <property type="match status" value="1"/>
</dbReference>
<dbReference type="InterPro" id="IPR038482">
    <property type="entry name" value="Tp34-type_sf"/>
</dbReference>
<protein>
    <submittedName>
        <fullName evidence="3">Conserved hypothetical membrane antigen</fullName>
    </submittedName>
</protein>
<keyword evidence="2" id="KW-0732">Signal</keyword>
<dbReference type="InterPro" id="IPR018470">
    <property type="entry name" value="Metal-bd_Tp34-typ"/>
</dbReference>
<comment type="similarity">
    <text evidence="1">Belongs to the UPF0423 family.</text>
</comment>
<reference evidence="3" key="1">
    <citation type="submission" date="2006-06" db="EMBL/GenBank/DDBJ databases">
        <title>Complete sequence of Plasmid 1 of Chelativorans sp. BNC1.</title>
        <authorList>
            <consortium name="US DOE Joint Genome Institute"/>
            <person name="Copeland A."/>
            <person name="Lucas S."/>
            <person name="Lapidus A."/>
            <person name="Barry K."/>
            <person name="Detter J.C."/>
            <person name="Glavina del Rio T."/>
            <person name="Hammon N."/>
            <person name="Israni S."/>
            <person name="Dalin E."/>
            <person name="Tice H."/>
            <person name="Pitluck S."/>
            <person name="Chertkov O."/>
            <person name="Brettin T."/>
            <person name="Bruce D."/>
            <person name="Han C."/>
            <person name="Tapia R."/>
            <person name="Gilna P."/>
            <person name="Schmutz J."/>
            <person name="Larimer F."/>
            <person name="Land M."/>
            <person name="Hauser L."/>
            <person name="Kyrpides N."/>
            <person name="Mikhailova N."/>
            <person name="Richardson P."/>
        </authorList>
    </citation>
    <scope>NUCLEOTIDE SEQUENCE</scope>
    <source>
        <strain evidence="3">BNC1</strain>
        <plasmid evidence="3">1</plasmid>
    </source>
</reference>
<sequence precursor="true">MNRLSIPFVSTLALLAGISGASALEYPIGKPQLMNGMEVAAVYLQPIEMEPAHIMRPAADSDVHLEADIHATRDNANGFAEGDWIPNLTIEYTLTKLDDNGQTGGVFMPMVASDGPHYGDNVKLMGAGKYRLVYKIASVAPDAASHFGRHVDKETGVGAWPETFTVEYEFTYAGTGKKGAY</sequence>
<gene>
    <name evidence="3" type="ordered locus">Meso_4285</name>
</gene>
<organism evidence="3">
    <name type="scientific">Chelativorans sp. (strain BNC1)</name>
    <dbReference type="NCBI Taxonomy" id="266779"/>
    <lineage>
        <taxon>Bacteria</taxon>
        <taxon>Pseudomonadati</taxon>
        <taxon>Pseudomonadota</taxon>
        <taxon>Alphaproteobacteria</taxon>
        <taxon>Hyphomicrobiales</taxon>
        <taxon>Phyllobacteriaceae</taxon>
        <taxon>Chelativorans</taxon>
    </lineage>
</organism>
<proteinExistence type="inferred from homology"/>